<keyword evidence="2 6" id="KW-0853">WD repeat</keyword>
<keyword evidence="4" id="KW-0805">Transcription regulation</keyword>
<dbReference type="InterPro" id="IPR015943">
    <property type="entry name" value="WD40/YVTN_repeat-like_dom_sf"/>
</dbReference>
<keyword evidence="9" id="KW-1185">Reference proteome</keyword>
<dbReference type="PROSITE" id="PS50294">
    <property type="entry name" value="WD_REPEATS_REGION"/>
    <property type="match status" value="1"/>
</dbReference>
<name>A0A2R6S5Y2_9APHY</name>
<dbReference type="InterPro" id="IPR051243">
    <property type="entry name" value="PcG_WD-repeat"/>
</dbReference>
<dbReference type="InterPro" id="IPR036322">
    <property type="entry name" value="WD40_repeat_dom_sf"/>
</dbReference>
<dbReference type="STRING" id="98765.A0A2R6S5Y2"/>
<evidence type="ECO:0000256" key="1">
    <source>
        <dbReference type="ARBA" id="ARBA00008075"/>
    </source>
</evidence>
<evidence type="ECO:0000256" key="5">
    <source>
        <dbReference type="ARBA" id="ARBA00023163"/>
    </source>
</evidence>
<evidence type="ECO:0000256" key="6">
    <source>
        <dbReference type="PROSITE-ProRule" id="PRU00221"/>
    </source>
</evidence>
<accession>A0A2R6S5Y2</accession>
<dbReference type="EMBL" id="MLYV02000033">
    <property type="protein sequence ID" value="PSS37694.1"/>
    <property type="molecule type" value="Genomic_DNA"/>
</dbReference>
<feature type="repeat" description="WD" evidence="6">
    <location>
        <begin position="58"/>
        <end position="91"/>
    </location>
</feature>
<comment type="caution">
    <text evidence="8">The sequence shown here is derived from an EMBL/GenBank/DDBJ whole genome shotgun (WGS) entry which is preliminary data.</text>
</comment>
<keyword evidence="3" id="KW-0677">Repeat</keyword>
<sequence>MTVRLYDLAYNARQKPNNPHWPPGNRPSLAGPSFGLHMSESEGDGVGRCLAVLVGGRAGGHEAAVFHAAWHPTADLIATCGMDRTVKIWRMPQIDHAKVKIDSEHLAREDKPLFSTDLIHNARVLSIAWLTDDTLVSYSGPALMGNPATENFWKETGTVAIWTWLGFDRYLPRGMLAPMMRGNQTDYQNSKSFKLISVYTLPMSNPTLHFYTPFYKVHDPLILMPSGDSIRIFNIVHFKPRPTPPAPRDPREAAIEASDRNTNNLVAHADRITIGDDAVADDELDGNENDALQPGVVAEESTLKKLCESVKSHILTLNHQQGSHTLSTVERCEVAFGGNIILGVGKGGTLFIWRLKSR</sequence>
<proteinExistence type="inferred from homology"/>
<dbReference type="Gene3D" id="2.130.10.10">
    <property type="entry name" value="YVTN repeat-like/Quinoprotein amine dehydrogenase"/>
    <property type="match status" value="1"/>
</dbReference>
<comment type="similarity">
    <text evidence="1">Belongs to the WD repeat ESC family.</text>
</comment>
<feature type="region of interest" description="Disordered" evidence="7">
    <location>
        <begin position="14"/>
        <end position="37"/>
    </location>
</feature>
<organism evidence="8 9">
    <name type="scientific">Hermanssonia centrifuga</name>
    <dbReference type="NCBI Taxonomy" id="98765"/>
    <lineage>
        <taxon>Eukaryota</taxon>
        <taxon>Fungi</taxon>
        <taxon>Dikarya</taxon>
        <taxon>Basidiomycota</taxon>
        <taxon>Agaricomycotina</taxon>
        <taxon>Agaricomycetes</taxon>
        <taxon>Polyporales</taxon>
        <taxon>Meruliaceae</taxon>
        <taxon>Hermanssonia</taxon>
    </lineage>
</organism>
<evidence type="ECO:0000313" key="8">
    <source>
        <dbReference type="EMBL" id="PSS37694.1"/>
    </source>
</evidence>
<dbReference type="Proteomes" id="UP000186601">
    <property type="component" value="Unassembled WGS sequence"/>
</dbReference>
<dbReference type="PROSITE" id="PS50082">
    <property type="entry name" value="WD_REPEATS_2"/>
    <property type="match status" value="1"/>
</dbReference>
<dbReference type="OrthoDB" id="7318948at2759"/>
<evidence type="ECO:0000256" key="3">
    <source>
        <dbReference type="ARBA" id="ARBA00022737"/>
    </source>
</evidence>
<keyword evidence="5" id="KW-0804">Transcription</keyword>
<evidence type="ECO:0000256" key="2">
    <source>
        <dbReference type="ARBA" id="ARBA00022574"/>
    </source>
</evidence>
<evidence type="ECO:0000256" key="7">
    <source>
        <dbReference type="SAM" id="MobiDB-lite"/>
    </source>
</evidence>
<protein>
    <submittedName>
        <fullName evidence="8">Uncharacterized protein</fullName>
    </submittedName>
</protein>
<reference evidence="8 9" key="1">
    <citation type="submission" date="2018-02" db="EMBL/GenBank/DDBJ databases">
        <title>Genome sequence of the basidiomycete white-rot fungus Phlebia centrifuga.</title>
        <authorList>
            <person name="Granchi Z."/>
            <person name="Peng M."/>
            <person name="de Vries R.P."/>
            <person name="Hilden K."/>
            <person name="Makela M.R."/>
            <person name="Grigoriev I."/>
            <person name="Riley R."/>
        </authorList>
    </citation>
    <scope>NUCLEOTIDE SEQUENCE [LARGE SCALE GENOMIC DNA]</scope>
    <source>
        <strain evidence="8 9">FBCC195</strain>
    </source>
</reference>
<dbReference type="SUPFAM" id="SSF50978">
    <property type="entry name" value="WD40 repeat-like"/>
    <property type="match status" value="1"/>
</dbReference>
<dbReference type="InterPro" id="IPR001680">
    <property type="entry name" value="WD40_rpt"/>
</dbReference>
<dbReference type="PANTHER" id="PTHR10253">
    <property type="entry name" value="POLYCOMB PROTEIN"/>
    <property type="match status" value="1"/>
</dbReference>
<gene>
    <name evidence="8" type="ORF">PHLCEN_2v518</name>
</gene>
<dbReference type="SMART" id="SM00320">
    <property type="entry name" value="WD40"/>
    <property type="match status" value="2"/>
</dbReference>
<evidence type="ECO:0000256" key="4">
    <source>
        <dbReference type="ARBA" id="ARBA00023015"/>
    </source>
</evidence>
<evidence type="ECO:0000313" key="9">
    <source>
        <dbReference type="Proteomes" id="UP000186601"/>
    </source>
</evidence>
<dbReference type="Pfam" id="PF00400">
    <property type="entry name" value="WD40"/>
    <property type="match status" value="1"/>
</dbReference>
<dbReference type="AlphaFoldDB" id="A0A2R6S5Y2"/>